<organism evidence="12 13">
    <name type="scientific">Brassica napus</name>
    <name type="common">Rape</name>
    <dbReference type="NCBI Taxonomy" id="3708"/>
    <lineage>
        <taxon>Eukaryota</taxon>
        <taxon>Viridiplantae</taxon>
        <taxon>Streptophyta</taxon>
        <taxon>Embryophyta</taxon>
        <taxon>Tracheophyta</taxon>
        <taxon>Spermatophyta</taxon>
        <taxon>Magnoliopsida</taxon>
        <taxon>eudicotyledons</taxon>
        <taxon>Gunneridae</taxon>
        <taxon>Pentapetalae</taxon>
        <taxon>rosids</taxon>
        <taxon>malvids</taxon>
        <taxon>Brassicales</taxon>
        <taxon>Brassicaceae</taxon>
        <taxon>Brassiceae</taxon>
        <taxon>Brassica</taxon>
    </lineage>
</organism>
<comment type="catalytic activity">
    <reaction evidence="7">
        <text>L-threonyl-[protein] + ATP = O-phospho-L-threonyl-[protein] + ADP + H(+)</text>
        <dbReference type="Rhea" id="RHEA:46608"/>
        <dbReference type="Rhea" id="RHEA-COMP:11060"/>
        <dbReference type="Rhea" id="RHEA-COMP:11605"/>
        <dbReference type="ChEBI" id="CHEBI:15378"/>
        <dbReference type="ChEBI" id="CHEBI:30013"/>
        <dbReference type="ChEBI" id="CHEBI:30616"/>
        <dbReference type="ChEBI" id="CHEBI:61977"/>
        <dbReference type="ChEBI" id="CHEBI:456216"/>
        <dbReference type="EC" id="2.7.11.1"/>
    </reaction>
</comment>
<dbReference type="PROSITE" id="PS51285">
    <property type="entry name" value="AGC_KINASE_CTER"/>
    <property type="match status" value="1"/>
</dbReference>
<dbReference type="InterPro" id="IPR008271">
    <property type="entry name" value="Ser/Thr_kinase_AS"/>
</dbReference>
<keyword evidence="13" id="KW-1185">Reference proteome</keyword>
<dbReference type="Proteomes" id="UP000824890">
    <property type="component" value="Unassembled WGS sequence"/>
</dbReference>
<gene>
    <name evidence="12" type="ORF">HID58_069572</name>
</gene>
<dbReference type="CDD" id="cd05579">
    <property type="entry name" value="STKc_MAST_like"/>
    <property type="match status" value="1"/>
</dbReference>
<sequence length="995" mass="112835">MEFKKLRRLFSSSKKVDSANNSPSESDNRKRRSIRILGFAAVLIEFAKKHCKRASSPNQVHSSVPSRSYLSFSCFNGKKQRAETSTLVASSLGLNRIKTRSLRATLEACFSFRNDEATPVVVRSDYLPELNTHQDSDTSNVSPSDSGTPEVRNRFSLVLNVIKQKGNPKELEPPRYQALLNMTSAPRKCFSGDNKSFSHELNAEGVRPFPLKKPHRSNSWEEVLNHIKAKFNEAKEEVNVDLKFFSEDLLGISTENARNNHELKVITGALMILTLKCTIASSGEFWLHCERIVRELDDKRQELPPGVPKQLHTRLLFILTRCTRLLQFRKEGWRQEEDFVQLSQSRLLSSPYNETSWNRLPSIGSKGVKEAAVSIICRICEEDVPTTHVEDHSKICELADRYDHKGVSVDARLERVALTLINIKNFRLSGRVPRGPDDMLDCFGPKSDQGMTTTSSASSMTPRSPRPNPFELLGGKVTFHDRYDIPLMTALSNIARRAAKAISHDDKSMTILHSCLHDLRVTVDRRYFDALTVETFGTRIEKLIRAKYLQLNEILDDEKVDLSSTVIDEDVLLEDDVERSLRIRSVHLRDRISIDDFEEIKEISRGAFGRVLLAKKRATGDIFAIKVLKKADMIRKNAVERIHAERDILINVRNPFVVRFFYSFTCRENLYLVMEYVKGGDVFSLLKIISLDETVARVYIAEVVLALEYLHSEGVVHRDLKPDNILIAHDGHVKLTDFGLSEVGLIDSTSDLSGSKLPTLEHKSERRDRLGTPDYMAQEILLGTGHGATADWWSVGVILFEFIVGFPPFNADSPQQVFDNIINRRIPWPSDPEMSYEARDLIDRLLTKDPHQRLGARGAAEVKQHIFFKDINWDTLPKQKAPFVPETEDALDTSYFQSRYASDKRSSPTNENGKSCESGSSGCLRNDHNDGVDERCGPAELETNVSENNPFDNFSYKVASFVNLQNPPTIDYELLCSVSIKNCHLLLLLQQMTFE</sequence>
<feature type="domain" description="AGC-kinase C-terminal" evidence="11">
    <location>
        <begin position="869"/>
        <end position="966"/>
    </location>
</feature>
<comment type="catalytic activity">
    <reaction evidence="8">
        <text>L-seryl-[protein] + ATP = O-phospho-L-seryl-[protein] + ADP + H(+)</text>
        <dbReference type="Rhea" id="RHEA:17989"/>
        <dbReference type="Rhea" id="RHEA-COMP:9863"/>
        <dbReference type="Rhea" id="RHEA-COMP:11604"/>
        <dbReference type="ChEBI" id="CHEBI:15378"/>
        <dbReference type="ChEBI" id="CHEBI:29999"/>
        <dbReference type="ChEBI" id="CHEBI:30616"/>
        <dbReference type="ChEBI" id="CHEBI:83421"/>
        <dbReference type="ChEBI" id="CHEBI:456216"/>
        <dbReference type="EC" id="2.7.11.1"/>
    </reaction>
</comment>
<accession>A0ABQ7YWB5</accession>
<evidence type="ECO:0000256" key="4">
    <source>
        <dbReference type="ARBA" id="ARBA00022741"/>
    </source>
</evidence>
<keyword evidence="3" id="KW-0808">Transferase</keyword>
<dbReference type="InterPro" id="IPR058783">
    <property type="entry name" value="IREH1/IRE-like_N"/>
</dbReference>
<proteinExistence type="predicted"/>
<feature type="compositionally biased region" description="Polar residues" evidence="9">
    <location>
        <begin position="131"/>
        <end position="147"/>
    </location>
</feature>
<dbReference type="InterPro" id="IPR050236">
    <property type="entry name" value="Ser_Thr_kinase_AGC"/>
</dbReference>
<keyword evidence="4" id="KW-0547">Nucleotide-binding</keyword>
<comment type="caution">
    <text evidence="12">The sequence shown here is derived from an EMBL/GenBank/DDBJ whole genome shotgun (WGS) entry which is preliminary data.</text>
</comment>
<evidence type="ECO:0000256" key="5">
    <source>
        <dbReference type="ARBA" id="ARBA00022777"/>
    </source>
</evidence>
<evidence type="ECO:0000259" key="10">
    <source>
        <dbReference type="PROSITE" id="PS50011"/>
    </source>
</evidence>
<dbReference type="InterPro" id="IPR000961">
    <property type="entry name" value="AGC-kinase_C"/>
</dbReference>
<dbReference type="SMART" id="SM00133">
    <property type="entry name" value="S_TK_X"/>
    <property type="match status" value="1"/>
</dbReference>
<dbReference type="PROSITE" id="PS00108">
    <property type="entry name" value="PROTEIN_KINASE_ST"/>
    <property type="match status" value="1"/>
</dbReference>
<feature type="region of interest" description="Disordered" evidence="9">
    <location>
        <begin position="901"/>
        <end position="924"/>
    </location>
</feature>
<evidence type="ECO:0000256" key="9">
    <source>
        <dbReference type="SAM" id="MobiDB-lite"/>
    </source>
</evidence>
<evidence type="ECO:0000256" key="2">
    <source>
        <dbReference type="ARBA" id="ARBA00022527"/>
    </source>
</evidence>
<dbReference type="PROSITE" id="PS50011">
    <property type="entry name" value="PROTEIN_KINASE_DOM"/>
    <property type="match status" value="1"/>
</dbReference>
<dbReference type="Pfam" id="PF00069">
    <property type="entry name" value="Pkinase"/>
    <property type="match status" value="1"/>
</dbReference>
<dbReference type="EMBL" id="JAGKQM010000016">
    <property type="protein sequence ID" value="KAH0872210.1"/>
    <property type="molecule type" value="Genomic_DNA"/>
</dbReference>
<name>A0ABQ7YWB5_BRANA</name>
<dbReference type="InterPro" id="IPR011009">
    <property type="entry name" value="Kinase-like_dom_sf"/>
</dbReference>
<evidence type="ECO:0000256" key="7">
    <source>
        <dbReference type="ARBA" id="ARBA00047899"/>
    </source>
</evidence>
<evidence type="ECO:0000256" key="1">
    <source>
        <dbReference type="ARBA" id="ARBA00012513"/>
    </source>
</evidence>
<keyword evidence="5" id="KW-0418">Kinase</keyword>
<keyword evidence="2" id="KW-0723">Serine/threonine-protein kinase</keyword>
<dbReference type="InterPro" id="IPR000719">
    <property type="entry name" value="Prot_kinase_dom"/>
</dbReference>
<feature type="compositionally biased region" description="Polar residues" evidence="9">
    <location>
        <begin position="907"/>
        <end position="923"/>
    </location>
</feature>
<dbReference type="Pfam" id="PF26031">
    <property type="entry name" value="IREH1"/>
    <property type="match status" value="1"/>
</dbReference>
<dbReference type="EC" id="2.7.11.1" evidence="1"/>
<keyword evidence="6" id="KW-0067">ATP-binding</keyword>
<dbReference type="PANTHER" id="PTHR24356">
    <property type="entry name" value="SERINE/THREONINE-PROTEIN KINASE"/>
    <property type="match status" value="1"/>
</dbReference>
<dbReference type="SMART" id="SM00220">
    <property type="entry name" value="S_TKc"/>
    <property type="match status" value="1"/>
</dbReference>
<dbReference type="SUPFAM" id="SSF56112">
    <property type="entry name" value="Protein kinase-like (PK-like)"/>
    <property type="match status" value="1"/>
</dbReference>
<evidence type="ECO:0000256" key="6">
    <source>
        <dbReference type="ARBA" id="ARBA00022840"/>
    </source>
</evidence>
<dbReference type="Gene3D" id="3.30.200.20">
    <property type="entry name" value="Phosphorylase Kinase, domain 1"/>
    <property type="match status" value="1"/>
</dbReference>
<dbReference type="Gene3D" id="1.10.510.10">
    <property type="entry name" value="Transferase(Phosphotransferase) domain 1"/>
    <property type="match status" value="1"/>
</dbReference>
<protein>
    <recommendedName>
        <fullName evidence="1">non-specific serine/threonine protein kinase</fullName>
        <ecNumber evidence="1">2.7.11.1</ecNumber>
    </recommendedName>
</protein>
<dbReference type="PANTHER" id="PTHR24356:SF373">
    <property type="entry name" value="PROTEIN KINASE DOMAIN-CONTAINING PROTEIN"/>
    <property type="match status" value="1"/>
</dbReference>
<feature type="compositionally biased region" description="Low complexity" evidence="9">
    <location>
        <begin position="451"/>
        <end position="463"/>
    </location>
</feature>
<evidence type="ECO:0000256" key="8">
    <source>
        <dbReference type="ARBA" id="ARBA00048679"/>
    </source>
</evidence>
<feature type="domain" description="Protein kinase" evidence="10">
    <location>
        <begin position="597"/>
        <end position="868"/>
    </location>
</feature>
<reference evidence="12 13" key="1">
    <citation type="submission" date="2021-05" db="EMBL/GenBank/DDBJ databases">
        <title>Genome Assembly of Synthetic Allotetraploid Brassica napus Reveals Homoeologous Exchanges between Subgenomes.</title>
        <authorList>
            <person name="Davis J.T."/>
        </authorList>
    </citation>
    <scope>NUCLEOTIDE SEQUENCE [LARGE SCALE GENOMIC DNA]</scope>
    <source>
        <strain evidence="13">cv. Da-Ae</strain>
        <tissue evidence="12">Seedling</tissue>
    </source>
</reference>
<feature type="region of interest" description="Disordered" evidence="9">
    <location>
        <begin position="131"/>
        <end position="150"/>
    </location>
</feature>
<evidence type="ECO:0000259" key="11">
    <source>
        <dbReference type="PROSITE" id="PS51285"/>
    </source>
</evidence>
<evidence type="ECO:0000313" key="13">
    <source>
        <dbReference type="Proteomes" id="UP000824890"/>
    </source>
</evidence>
<evidence type="ECO:0000256" key="3">
    <source>
        <dbReference type="ARBA" id="ARBA00022679"/>
    </source>
</evidence>
<evidence type="ECO:0000313" key="12">
    <source>
        <dbReference type="EMBL" id="KAH0872210.1"/>
    </source>
</evidence>
<feature type="region of interest" description="Disordered" evidence="9">
    <location>
        <begin position="444"/>
        <end position="468"/>
    </location>
</feature>